<gene>
    <name evidence="1" type="ORF">MJB10_15290</name>
</gene>
<keyword evidence="2" id="KW-1185">Reference proteome</keyword>
<evidence type="ECO:0000313" key="1">
    <source>
        <dbReference type="EMBL" id="WNR42491.1"/>
    </source>
</evidence>
<dbReference type="Proteomes" id="UP001304650">
    <property type="component" value="Chromosome"/>
</dbReference>
<proteinExistence type="predicted"/>
<name>A0AA96LKW3_9BACL</name>
<sequence>MNQDLLKVKVKMFDIDYIVRTDSQGDEMYVKMANGEDLDKISTNEILLFLEKSSFSKLIAESPDPNELIIQRMNDGGTLIVQGTPSIDNCKIFLRTLLRMQRRIRS</sequence>
<reference evidence="1" key="1">
    <citation type="submission" date="2022-02" db="EMBL/GenBank/DDBJ databases">
        <title>Paenibacillus sp. MBLB1832 Whole Genome Shotgun Sequencing.</title>
        <authorList>
            <person name="Hwang C.Y."/>
            <person name="Cho E.-S."/>
            <person name="Seo M.-J."/>
        </authorList>
    </citation>
    <scope>NUCLEOTIDE SEQUENCE</scope>
    <source>
        <strain evidence="1">MBLB1832</strain>
    </source>
</reference>
<protein>
    <submittedName>
        <fullName evidence="1">Uncharacterized protein</fullName>
    </submittedName>
</protein>
<dbReference type="EMBL" id="CP130319">
    <property type="protein sequence ID" value="WNR42491.1"/>
    <property type="molecule type" value="Genomic_DNA"/>
</dbReference>
<dbReference type="AlphaFoldDB" id="A0AA96LKW3"/>
<organism evidence="1 2">
    <name type="scientific">Paenibacillus roseopurpureus</name>
    <dbReference type="NCBI Taxonomy" id="2918901"/>
    <lineage>
        <taxon>Bacteria</taxon>
        <taxon>Bacillati</taxon>
        <taxon>Bacillota</taxon>
        <taxon>Bacilli</taxon>
        <taxon>Bacillales</taxon>
        <taxon>Paenibacillaceae</taxon>
        <taxon>Paenibacillus</taxon>
    </lineage>
</organism>
<accession>A0AA96LKW3</accession>
<dbReference type="KEGG" id="proo:MJB10_15290"/>
<dbReference type="RefSeq" id="WP_314795965.1">
    <property type="nucleotide sequence ID" value="NZ_CP130319.1"/>
</dbReference>
<evidence type="ECO:0000313" key="2">
    <source>
        <dbReference type="Proteomes" id="UP001304650"/>
    </source>
</evidence>